<evidence type="ECO:0000256" key="1">
    <source>
        <dbReference type="SAM" id="MobiDB-lite"/>
    </source>
</evidence>
<dbReference type="EMBL" id="RZIG01000002">
    <property type="protein sequence ID" value="RYJ10552.1"/>
    <property type="molecule type" value="Genomic_DNA"/>
</dbReference>
<sequence length="316" mass="36883">MTDMPYEHSLVIFDNQDLDNPRERRMAVYALNDYYGSVLAEVGGGALDFWPRDLEKGIKHQWKKAKSRINELDDGNIPGKFNTAIESVNEIRNDISHDFEEIPPKDILEQSRELAPQWKDWILEVSEDYEQHQESLTATEALKQVGMRTLDDIQDQPQNYSFGLDNQQESLNEDVTQLRTELEGVSDEDSVTRELVNVISEIMELERDKDSLESEHRMREEEARRREETRRAENTMRVIVTEPVDDFGQITFVRHEVGKPDETYVVNVHHAKTPEEVRENLMDLEADDEVRFLVEESMSRDKNGRIETTPYIADIR</sequence>
<comment type="caution">
    <text evidence="2">The sequence shown here is derived from an EMBL/GenBank/DDBJ whole genome shotgun (WGS) entry which is preliminary data.</text>
</comment>
<dbReference type="AlphaFoldDB" id="A0A482T832"/>
<reference evidence="2 3" key="1">
    <citation type="submission" date="2018-12" db="EMBL/GenBank/DDBJ databases">
        <title>Draft genome sequence of Haloarcula hispinica strain 18.1, an halophilic archaeon isolated from Chott El Jerid of Southern Tunisia.</title>
        <authorList>
            <person name="Najjari A."/>
            <person name="Ben Dhia O."/>
            <person name="Ferjani R."/>
            <person name="Mahjoubi M."/>
            <person name="Sghaier H."/>
            <person name="Elshahed M."/>
            <person name="Ouzari H.I."/>
            <person name="Cherid A."/>
            <person name="Youssef N."/>
        </authorList>
    </citation>
    <scope>NUCLEOTIDE SEQUENCE [LARGE SCALE GENOMIC DNA]</scope>
    <source>
        <strain evidence="2 3">18.1</strain>
    </source>
</reference>
<accession>A0A482T832</accession>
<name>A0A482T832_HALHI</name>
<proteinExistence type="predicted"/>
<evidence type="ECO:0000313" key="2">
    <source>
        <dbReference type="EMBL" id="RYJ10552.1"/>
    </source>
</evidence>
<evidence type="ECO:0000313" key="3">
    <source>
        <dbReference type="Proteomes" id="UP000293535"/>
    </source>
</evidence>
<protein>
    <submittedName>
        <fullName evidence="2">Uncharacterized protein</fullName>
    </submittedName>
</protein>
<dbReference type="RefSeq" id="WP_129755693.1">
    <property type="nucleotide sequence ID" value="NZ_JAFKAA010000002.1"/>
</dbReference>
<dbReference type="Proteomes" id="UP000293535">
    <property type="component" value="Unassembled WGS sequence"/>
</dbReference>
<gene>
    <name evidence="2" type="ORF">ELS20_11475</name>
</gene>
<feature type="region of interest" description="Disordered" evidence="1">
    <location>
        <begin position="208"/>
        <end position="230"/>
    </location>
</feature>
<organism evidence="2 3">
    <name type="scientific">Haloarcula hispanica</name>
    <dbReference type="NCBI Taxonomy" id="51589"/>
    <lineage>
        <taxon>Archaea</taxon>
        <taxon>Methanobacteriati</taxon>
        <taxon>Methanobacteriota</taxon>
        <taxon>Stenosarchaea group</taxon>
        <taxon>Halobacteria</taxon>
        <taxon>Halobacteriales</taxon>
        <taxon>Haloarculaceae</taxon>
        <taxon>Haloarcula</taxon>
    </lineage>
</organism>